<sequence>MIRQPLLRLAASATARPVLPTTIRTTARRTRYFSSLPSLRPSILPNTAAIARPAPIAPLPTSTATGASALDLVSQTSISCHPAFMAAQVRCGPRNTMNRNSRLKRKRKHGFLSRIKSKNGRKTLLRRREKGRCRLSN</sequence>
<reference evidence="4 5" key="1">
    <citation type="journal article" date="2017" name="G3 (Bethesda)">
        <title>First Draft Genome Sequence of the Pathogenic Fungus Lomentospora prolificans (Formerly Scedosporium prolificans).</title>
        <authorList>
            <person name="Luo R."/>
            <person name="Zimin A."/>
            <person name="Workman R."/>
            <person name="Fan Y."/>
            <person name="Pertea G."/>
            <person name="Grossman N."/>
            <person name="Wear M.P."/>
            <person name="Jia B."/>
            <person name="Miller H."/>
            <person name="Casadevall A."/>
            <person name="Timp W."/>
            <person name="Zhang S.X."/>
            <person name="Salzberg S.L."/>
        </authorList>
    </citation>
    <scope>NUCLEOTIDE SEQUENCE [LARGE SCALE GENOMIC DNA]</scope>
    <source>
        <strain evidence="4 5">JHH-5317</strain>
    </source>
</reference>
<dbReference type="PANTHER" id="PTHR14503:SF4">
    <property type="entry name" value="LARGE RIBOSOMAL SUBUNIT PROTEIN BL34M"/>
    <property type="match status" value="1"/>
</dbReference>
<dbReference type="PANTHER" id="PTHR14503">
    <property type="entry name" value="MITOCHONDRIAL RIBOSOMAL PROTEIN 34 FAMILY MEMBER"/>
    <property type="match status" value="1"/>
</dbReference>
<dbReference type="Pfam" id="PF00468">
    <property type="entry name" value="Ribosomal_L34"/>
    <property type="match status" value="1"/>
</dbReference>
<dbReference type="GO" id="GO:0003735">
    <property type="term" value="F:structural constituent of ribosome"/>
    <property type="evidence" value="ECO:0007669"/>
    <property type="project" value="InterPro"/>
</dbReference>
<dbReference type="Proteomes" id="UP000233524">
    <property type="component" value="Unassembled WGS sequence"/>
</dbReference>
<evidence type="ECO:0000313" key="5">
    <source>
        <dbReference type="Proteomes" id="UP000233524"/>
    </source>
</evidence>
<proteinExistence type="inferred from homology"/>
<gene>
    <name evidence="4" type="ORF">jhhlp_008729</name>
</gene>
<evidence type="ECO:0008006" key="6">
    <source>
        <dbReference type="Google" id="ProtNLM"/>
    </source>
</evidence>
<dbReference type="GO" id="GO:0006412">
    <property type="term" value="P:translation"/>
    <property type="evidence" value="ECO:0007669"/>
    <property type="project" value="InterPro"/>
</dbReference>
<keyword evidence="3" id="KW-0687">Ribonucleoprotein</keyword>
<dbReference type="VEuPathDB" id="FungiDB:jhhlp_008729"/>
<keyword evidence="5" id="KW-1185">Reference proteome</keyword>
<organism evidence="4 5">
    <name type="scientific">Lomentospora prolificans</name>
    <dbReference type="NCBI Taxonomy" id="41688"/>
    <lineage>
        <taxon>Eukaryota</taxon>
        <taxon>Fungi</taxon>
        <taxon>Dikarya</taxon>
        <taxon>Ascomycota</taxon>
        <taxon>Pezizomycotina</taxon>
        <taxon>Sordariomycetes</taxon>
        <taxon>Hypocreomycetidae</taxon>
        <taxon>Microascales</taxon>
        <taxon>Microascaceae</taxon>
        <taxon>Lomentospora</taxon>
    </lineage>
</organism>
<dbReference type="GO" id="GO:0005762">
    <property type="term" value="C:mitochondrial large ribosomal subunit"/>
    <property type="evidence" value="ECO:0007669"/>
    <property type="project" value="TreeGrafter"/>
</dbReference>
<dbReference type="HAMAP" id="MF_00391">
    <property type="entry name" value="Ribosomal_bL34"/>
    <property type="match status" value="1"/>
</dbReference>
<comment type="similarity">
    <text evidence="1">Belongs to the bacterial ribosomal protein bL34 family.</text>
</comment>
<dbReference type="InterPro" id="IPR000271">
    <property type="entry name" value="Ribosomal_bL34"/>
</dbReference>
<protein>
    <recommendedName>
        <fullName evidence="6">Ribosomal protein L34</fullName>
    </recommendedName>
</protein>
<dbReference type="FunCoup" id="A0A2N3MYX2">
    <property type="interactions" value="146"/>
</dbReference>
<evidence type="ECO:0000313" key="4">
    <source>
        <dbReference type="EMBL" id="PKS05355.1"/>
    </source>
</evidence>
<evidence type="ECO:0000256" key="2">
    <source>
        <dbReference type="ARBA" id="ARBA00022980"/>
    </source>
</evidence>
<dbReference type="InParanoid" id="A0A2N3MYX2"/>
<dbReference type="AlphaFoldDB" id="A0A2N3MYX2"/>
<dbReference type="OrthoDB" id="431691at2759"/>
<keyword evidence="2" id="KW-0689">Ribosomal protein</keyword>
<dbReference type="STRING" id="41688.A0A2N3MYX2"/>
<dbReference type="EMBL" id="NLAX01001623">
    <property type="protein sequence ID" value="PKS05355.1"/>
    <property type="molecule type" value="Genomic_DNA"/>
</dbReference>
<evidence type="ECO:0000256" key="3">
    <source>
        <dbReference type="ARBA" id="ARBA00023274"/>
    </source>
</evidence>
<comment type="caution">
    <text evidence="4">The sequence shown here is derived from an EMBL/GenBank/DDBJ whole genome shotgun (WGS) entry which is preliminary data.</text>
</comment>
<accession>A0A2N3MYX2</accession>
<name>A0A2N3MYX2_9PEZI</name>
<dbReference type="Gene3D" id="1.10.287.3980">
    <property type="match status" value="1"/>
</dbReference>
<dbReference type="NCBIfam" id="TIGR01030">
    <property type="entry name" value="rpmH_bact"/>
    <property type="match status" value="1"/>
</dbReference>
<evidence type="ECO:0000256" key="1">
    <source>
        <dbReference type="ARBA" id="ARBA00010111"/>
    </source>
</evidence>